<keyword evidence="2" id="KW-0812">Transmembrane</keyword>
<dbReference type="EMBL" id="BAABAS010000020">
    <property type="protein sequence ID" value="GAA4238098.1"/>
    <property type="molecule type" value="Genomic_DNA"/>
</dbReference>
<sequence>MTAVQNSIYFWFALIGLLAFLAALPTLIALARGVDDITIIMLFNAICCATVIAWPVALILAMRWPRREPVPRPTPYRRCPAGPSAHHSTYVHGQSPDA</sequence>
<evidence type="ECO:0000256" key="2">
    <source>
        <dbReference type="SAM" id="Phobius"/>
    </source>
</evidence>
<evidence type="ECO:0000313" key="3">
    <source>
        <dbReference type="EMBL" id="GAA4238098.1"/>
    </source>
</evidence>
<keyword evidence="2" id="KW-0472">Membrane</keyword>
<feature type="transmembrane region" description="Helical" evidence="2">
    <location>
        <begin position="9"/>
        <end position="31"/>
    </location>
</feature>
<dbReference type="InterPro" id="IPR016410">
    <property type="entry name" value="Phage_imm"/>
</dbReference>
<reference evidence="4" key="1">
    <citation type="journal article" date="2019" name="Int. J. Syst. Evol. Microbiol.">
        <title>The Global Catalogue of Microorganisms (GCM) 10K type strain sequencing project: providing services to taxonomists for standard genome sequencing and annotation.</title>
        <authorList>
            <consortium name="The Broad Institute Genomics Platform"/>
            <consortium name="The Broad Institute Genome Sequencing Center for Infectious Disease"/>
            <person name="Wu L."/>
            <person name="Ma J."/>
        </authorList>
    </citation>
    <scope>NUCLEOTIDE SEQUENCE [LARGE SCALE GENOMIC DNA]</scope>
    <source>
        <strain evidence="4">JCM 17440</strain>
    </source>
</reference>
<protein>
    <recommendedName>
        <fullName evidence="5">Superinfection immunity protein</fullName>
    </recommendedName>
</protein>
<feature type="region of interest" description="Disordered" evidence="1">
    <location>
        <begin position="67"/>
        <end position="98"/>
    </location>
</feature>
<dbReference type="RefSeq" id="WP_344901394.1">
    <property type="nucleotide sequence ID" value="NZ_BAABAS010000020.1"/>
</dbReference>
<proteinExistence type="predicted"/>
<keyword evidence="2" id="KW-1133">Transmembrane helix</keyword>
<evidence type="ECO:0000313" key="4">
    <source>
        <dbReference type="Proteomes" id="UP001501710"/>
    </source>
</evidence>
<accession>A0ABP8CDX1</accession>
<evidence type="ECO:0008006" key="5">
    <source>
        <dbReference type="Google" id="ProtNLM"/>
    </source>
</evidence>
<dbReference type="Proteomes" id="UP001501710">
    <property type="component" value="Unassembled WGS sequence"/>
</dbReference>
<dbReference type="Pfam" id="PF14373">
    <property type="entry name" value="Imm_superinfect"/>
    <property type="match status" value="1"/>
</dbReference>
<organism evidence="3 4">
    <name type="scientific">Actinomadura meridiana</name>
    <dbReference type="NCBI Taxonomy" id="559626"/>
    <lineage>
        <taxon>Bacteria</taxon>
        <taxon>Bacillati</taxon>
        <taxon>Actinomycetota</taxon>
        <taxon>Actinomycetes</taxon>
        <taxon>Streptosporangiales</taxon>
        <taxon>Thermomonosporaceae</taxon>
        <taxon>Actinomadura</taxon>
    </lineage>
</organism>
<evidence type="ECO:0000256" key="1">
    <source>
        <dbReference type="SAM" id="MobiDB-lite"/>
    </source>
</evidence>
<gene>
    <name evidence="3" type="ORF">GCM10022254_52620</name>
</gene>
<keyword evidence="4" id="KW-1185">Reference proteome</keyword>
<feature type="transmembrane region" description="Helical" evidence="2">
    <location>
        <begin position="37"/>
        <end position="62"/>
    </location>
</feature>
<name>A0ABP8CDX1_9ACTN</name>
<comment type="caution">
    <text evidence="3">The sequence shown here is derived from an EMBL/GenBank/DDBJ whole genome shotgun (WGS) entry which is preliminary data.</text>
</comment>